<evidence type="ECO:0000313" key="1">
    <source>
        <dbReference type="EMBL" id="KAI3811393.1"/>
    </source>
</evidence>
<dbReference type="EMBL" id="CM042024">
    <property type="protein sequence ID" value="KAI3811393.1"/>
    <property type="molecule type" value="Genomic_DNA"/>
</dbReference>
<sequence length="106" mass="12282">MAHKYLASVEPVKLWIVSPIWYAEFDLNCLRLNRVVTVELVNRVTITPLGIALELISQQGSIAVEGKVERTSFPAWDKSTREPYRHLIWIVVTELKMRKGVQDKEY</sequence>
<proteinExistence type="predicted"/>
<evidence type="ECO:0000313" key="2">
    <source>
        <dbReference type="Proteomes" id="UP001056120"/>
    </source>
</evidence>
<organism evidence="1 2">
    <name type="scientific">Smallanthus sonchifolius</name>
    <dbReference type="NCBI Taxonomy" id="185202"/>
    <lineage>
        <taxon>Eukaryota</taxon>
        <taxon>Viridiplantae</taxon>
        <taxon>Streptophyta</taxon>
        <taxon>Embryophyta</taxon>
        <taxon>Tracheophyta</taxon>
        <taxon>Spermatophyta</taxon>
        <taxon>Magnoliopsida</taxon>
        <taxon>eudicotyledons</taxon>
        <taxon>Gunneridae</taxon>
        <taxon>Pentapetalae</taxon>
        <taxon>asterids</taxon>
        <taxon>campanulids</taxon>
        <taxon>Asterales</taxon>
        <taxon>Asteraceae</taxon>
        <taxon>Asteroideae</taxon>
        <taxon>Heliantheae alliance</taxon>
        <taxon>Millerieae</taxon>
        <taxon>Smallanthus</taxon>
    </lineage>
</organism>
<keyword evidence="2" id="KW-1185">Reference proteome</keyword>
<dbReference type="Proteomes" id="UP001056120">
    <property type="component" value="Linkage Group LG07"/>
</dbReference>
<comment type="caution">
    <text evidence="1">The sequence shown here is derived from an EMBL/GenBank/DDBJ whole genome shotgun (WGS) entry which is preliminary data.</text>
</comment>
<accession>A0ACB9IUQ1</accession>
<name>A0ACB9IUQ1_9ASTR</name>
<gene>
    <name evidence="1" type="ORF">L1987_21114</name>
</gene>
<reference evidence="1 2" key="2">
    <citation type="journal article" date="2022" name="Mol. Ecol. Resour.">
        <title>The genomes of chicory, endive, great burdock and yacon provide insights into Asteraceae paleo-polyploidization history and plant inulin production.</title>
        <authorList>
            <person name="Fan W."/>
            <person name="Wang S."/>
            <person name="Wang H."/>
            <person name="Wang A."/>
            <person name="Jiang F."/>
            <person name="Liu H."/>
            <person name="Zhao H."/>
            <person name="Xu D."/>
            <person name="Zhang Y."/>
        </authorList>
    </citation>
    <scope>NUCLEOTIDE SEQUENCE [LARGE SCALE GENOMIC DNA]</scope>
    <source>
        <strain evidence="2">cv. Yunnan</strain>
        <tissue evidence="1">Leaves</tissue>
    </source>
</reference>
<protein>
    <submittedName>
        <fullName evidence="1">Uncharacterized protein</fullName>
    </submittedName>
</protein>
<reference evidence="2" key="1">
    <citation type="journal article" date="2022" name="Mol. Ecol. Resour.">
        <title>The genomes of chicory, endive, great burdock and yacon provide insights into Asteraceae palaeo-polyploidization history and plant inulin production.</title>
        <authorList>
            <person name="Fan W."/>
            <person name="Wang S."/>
            <person name="Wang H."/>
            <person name="Wang A."/>
            <person name="Jiang F."/>
            <person name="Liu H."/>
            <person name="Zhao H."/>
            <person name="Xu D."/>
            <person name="Zhang Y."/>
        </authorList>
    </citation>
    <scope>NUCLEOTIDE SEQUENCE [LARGE SCALE GENOMIC DNA]</scope>
    <source>
        <strain evidence="2">cv. Yunnan</strain>
    </source>
</reference>